<evidence type="ECO:0008006" key="3">
    <source>
        <dbReference type="Google" id="ProtNLM"/>
    </source>
</evidence>
<protein>
    <recommendedName>
        <fullName evidence="3">HTH cro/C1-type domain-containing protein</fullName>
    </recommendedName>
</protein>
<dbReference type="EMBL" id="LT629740">
    <property type="protein sequence ID" value="SDS43802.1"/>
    <property type="molecule type" value="Genomic_DNA"/>
</dbReference>
<dbReference type="AlphaFoldDB" id="A0A1H1S786"/>
<reference evidence="1 2" key="1">
    <citation type="submission" date="2016-10" db="EMBL/GenBank/DDBJ databases">
        <authorList>
            <person name="de Groot N.N."/>
        </authorList>
    </citation>
    <scope>NUCLEOTIDE SEQUENCE [LARGE SCALE GENOMIC DNA]</scope>
    <source>
        <strain evidence="1 2">MP1X4</strain>
    </source>
</reference>
<dbReference type="OrthoDB" id="798684at2"/>
<proteinExistence type="predicted"/>
<evidence type="ECO:0000313" key="1">
    <source>
        <dbReference type="EMBL" id="SDS43802.1"/>
    </source>
</evidence>
<organism evidence="1 2">
    <name type="scientific">Mucilaginibacter mallensis</name>
    <dbReference type="NCBI Taxonomy" id="652787"/>
    <lineage>
        <taxon>Bacteria</taxon>
        <taxon>Pseudomonadati</taxon>
        <taxon>Bacteroidota</taxon>
        <taxon>Sphingobacteriia</taxon>
        <taxon>Sphingobacteriales</taxon>
        <taxon>Sphingobacteriaceae</taxon>
        <taxon>Mucilaginibacter</taxon>
    </lineage>
</organism>
<name>A0A1H1S786_MUCMA</name>
<gene>
    <name evidence="1" type="ORF">SAMN05216490_1154</name>
</gene>
<evidence type="ECO:0000313" key="2">
    <source>
        <dbReference type="Proteomes" id="UP000199679"/>
    </source>
</evidence>
<dbReference type="RefSeq" id="WP_091370214.1">
    <property type="nucleotide sequence ID" value="NZ_LT629740.1"/>
</dbReference>
<keyword evidence="2" id="KW-1185">Reference proteome</keyword>
<accession>A0A1H1S786</accession>
<dbReference type="Proteomes" id="UP000199679">
    <property type="component" value="Chromosome I"/>
</dbReference>
<sequence length="92" mass="10547">METAQRPSLLDTILVRLSPADIAHTDNRKLIAERIESLLRQNGWTRQHFKGLMRREILPLRAWLGHTYNLTLDGLHELCALLHISLGDLVAE</sequence>